<dbReference type="FunFam" id="3.30.70.270:FF:000003">
    <property type="entry name" value="Transposon Ty3-G Gag-Pol polyprotein"/>
    <property type="match status" value="1"/>
</dbReference>
<dbReference type="InterPro" id="IPR041577">
    <property type="entry name" value="RT_RNaseH_2"/>
</dbReference>
<keyword evidence="3" id="KW-1185">Reference proteome</keyword>
<reference evidence="2 3" key="1">
    <citation type="submission" date="2024-02" db="EMBL/GenBank/DDBJ databases">
        <title>High-quality chromosome-scale genome assembly of Pensacola bahiagrass (Paspalum notatum Flugge var. saurae).</title>
        <authorList>
            <person name="Vega J.M."/>
            <person name="Podio M."/>
            <person name="Orjuela J."/>
            <person name="Siena L.A."/>
            <person name="Pessino S.C."/>
            <person name="Combes M.C."/>
            <person name="Mariac C."/>
            <person name="Albertini E."/>
            <person name="Pupilli F."/>
            <person name="Ortiz J.P.A."/>
            <person name="Leblanc O."/>
        </authorList>
    </citation>
    <scope>NUCLEOTIDE SEQUENCE [LARGE SCALE GENOMIC DNA]</scope>
    <source>
        <strain evidence="2">R1</strain>
        <tissue evidence="2">Leaf</tissue>
    </source>
</reference>
<dbReference type="PANTHER" id="PTHR33064">
    <property type="entry name" value="POL PROTEIN"/>
    <property type="match status" value="1"/>
</dbReference>
<gene>
    <name evidence="2" type="ORF">U9M48_030885</name>
</gene>
<evidence type="ECO:0000259" key="1">
    <source>
        <dbReference type="PROSITE" id="PS50878"/>
    </source>
</evidence>
<dbReference type="Gene3D" id="3.30.70.270">
    <property type="match status" value="2"/>
</dbReference>
<dbReference type="InterPro" id="IPR000477">
    <property type="entry name" value="RT_dom"/>
</dbReference>
<dbReference type="InterPro" id="IPR043502">
    <property type="entry name" value="DNA/RNA_pol_sf"/>
</dbReference>
<dbReference type="Pfam" id="PF17919">
    <property type="entry name" value="RT_RNaseH_2"/>
    <property type="match status" value="1"/>
</dbReference>
<dbReference type="InterPro" id="IPR051320">
    <property type="entry name" value="Viral_Replic_Matur_Polypro"/>
</dbReference>
<sequence>MEALRGLQTFECTYHQIAMEESDQYKTAFQTHFGHFEYKATMNYILAALLRKYVVVFIDDILIYSKTFEDHMVHLQSVFEILLQHGFKIRLSKCSFAQRQLKYLGHIISAVGVATDPSKVLVVQNWPVPTTLKELRGFFSLAGYYRRFVKHFGIIANSITDQAFQALKQALTQAPVLALPDFTKPFTVETDAFDKGIGAVLQQDGHPIAYISKALGPKKSRFIHL</sequence>
<dbReference type="PROSITE" id="PS50878">
    <property type="entry name" value="RT_POL"/>
    <property type="match status" value="1"/>
</dbReference>
<dbReference type="Gene3D" id="3.10.10.10">
    <property type="entry name" value="HIV Type 1 Reverse Transcriptase, subunit A, domain 1"/>
    <property type="match status" value="1"/>
</dbReference>
<dbReference type="SUPFAM" id="SSF56672">
    <property type="entry name" value="DNA/RNA polymerases"/>
    <property type="match status" value="1"/>
</dbReference>
<dbReference type="InterPro" id="IPR043128">
    <property type="entry name" value="Rev_trsase/Diguanyl_cyclase"/>
</dbReference>
<accession>A0AAQ3U5Q4</accession>
<dbReference type="Proteomes" id="UP001341281">
    <property type="component" value="Chromosome 07"/>
</dbReference>
<dbReference type="Pfam" id="PF00078">
    <property type="entry name" value="RVT_1"/>
    <property type="match status" value="1"/>
</dbReference>
<evidence type="ECO:0000313" key="3">
    <source>
        <dbReference type="Proteomes" id="UP001341281"/>
    </source>
</evidence>
<dbReference type="EMBL" id="CP144751">
    <property type="protein sequence ID" value="WVZ83780.1"/>
    <property type="molecule type" value="Genomic_DNA"/>
</dbReference>
<dbReference type="AlphaFoldDB" id="A0AAQ3U5Q4"/>
<organism evidence="2 3">
    <name type="scientific">Paspalum notatum var. saurae</name>
    <dbReference type="NCBI Taxonomy" id="547442"/>
    <lineage>
        <taxon>Eukaryota</taxon>
        <taxon>Viridiplantae</taxon>
        <taxon>Streptophyta</taxon>
        <taxon>Embryophyta</taxon>
        <taxon>Tracheophyta</taxon>
        <taxon>Spermatophyta</taxon>
        <taxon>Magnoliopsida</taxon>
        <taxon>Liliopsida</taxon>
        <taxon>Poales</taxon>
        <taxon>Poaceae</taxon>
        <taxon>PACMAD clade</taxon>
        <taxon>Panicoideae</taxon>
        <taxon>Andropogonodae</taxon>
        <taxon>Paspaleae</taxon>
        <taxon>Paspalinae</taxon>
        <taxon>Paspalum</taxon>
    </lineage>
</organism>
<feature type="domain" description="Reverse transcriptase" evidence="1">
    <location>
        <begin position="1"/>
        <end position="108"/>
    </location>
</feature>
<protein>
    <recommendedName>
        <fullName evidence="1">Reverse transcriptase domain-containing protein</fullName>
    </recommendedName>
</protein>
<proteinExistence type="predicted"/>
<dbReference type="CDD" id="cd01647">
    <property type="entry name" value="RT_LTR"/>
    <property type="match status" value="1"/>
</dbReference>
<evidence type="ECO:0000313" key="2">
    <source>
        <dbReference type="EMBL" id="WVZ83780.1"/>
    </source>
</evidence>
<dbReference type="PANTHER" id="PTHR33064:SF37">
    <property type="entry name" value="RIBONUCLEASE H"/>
    <property type="match status" value="1"/>
</dbReference>
<name>A0AAQ3U5Q4_PASNO</name>